<proteinExistence type="predicted"/>
<dbReference type="EMBL" id="BX569689">
    <property type="protein sequence ID" value="CAE06825.1"/>
    <property type="molecule type" value="Genomic_DNA"/>
</dbReference>
<protein>
    <submittedName>
        <fullName evidence="1">Uncharacterized protein</fullName>
    </submittedName>
</protein>
<dbReference type="KEGG" id="syw:SYNW0310"/>
<dbReference type="eggNOG" id="ENOG50322U1">
    <property type="taxonomic scope" value="Bacteria"/>
</dbReference>
<dbReference type="InterPro" id="IPR029063">
    <property type="entry name" value="SAM-dependent_MTases_sf"/>
</dbReference>
<dbReference type="Proteomes" id="UP000001422">
    <property type="component" value="Chromosome"/>
</dbReference>
<keyword evidence="2" id="KW-1185">Reference proteome</keyword>
<dbReference type="Gene3D" id="3.40.50.150">
    <property type="entry name" value="Vaccinia Virus protein VP39"/>
    <property type="match status" value="1"/>
</dbReference>
<evidence type="ECO:0000313" key="2">
    <source>
        <dbReference type="Proteomes" id="UP000001422"/>
    </source>
</evidence>
<gene>
    <name evidence="1" type="ordered locus">SYNW0310</name>
</gene>
<dbReference type="STRING" id="84588.SYNW0310"/>
<evidence type="ECO:0000313" key="1">
    <source>
        <dbReference type="EMBL" id="CAE06825.1"/>
    </source>
</evidence>
<name>Q7U9E8_PARMW</name>
<sequence>MNHILSRFQEQRANSADTAAFLRKSLRLLHFNRINGDYVEFGCQRFITFQMAWKAVRSQPINRKLWAYSSFDSIPEPQTERDLHPRWLPNTPLMSEATFRNRCWRSGIGAQQMEAVKFITTSSTNPPPLPHQLACLFITFHSFTEVRAVLRCVSTHLTNGVILAFEHYHCGTRFDNSGARNAFLEFKTLRCDLEFEPYRSFGLAGLSFIVGDA</sequence>
<accession>Q7U9E8</accession>
<dbReference type="AlphaFoldDB" id="Q7U9E8"/>
<reference evidence="1 2" key="1">
    <citation type="journal article" date="2003" name="Nature">
        <title>The genome of a motile marine Synechococcus.</title>
        <authorList>
            <person name="Palenik B."/>
            <person name="Brahamsha B."/>
            <person name="Larimer F."/>
            <person name="Land M."/>
            <person name="Hauser L."/>
            <person name="Chain P."/>
            <person name="Lamerdin J."/>
            <person name="Regala W."/>
            <person name="Allen E.A."/>
            <person name="McCarren J."/>
            <person name="Paulsen I."/>
            <person name="Dufresne A."/>
            <person name="Partensky F."/>
            <person name="Webb E."/>
            <person name="Waterbury J."/>
        </authorList>
    </citation>
    <scope>NUCLEOTIDE SEQUENCE [LARGE SCALE GENOMIC DNA]</scope>
    <source>
        <strain evidence="1 2">WH8102</strain>
    </source>
</reference>
<organism evidence="1 2">
    <name type="scientific">Parasynechococcus marenigrum (strain WH8102)</name>
    <dbReference type="NCBI Taxonomy" id="84588"/>
    <lineage>
        <taxon>Bacteria</taxon>
        <taxon>Bacillati</taxon>
        <taxon>Cyanobacteriota</taxon>
        <taxon>Cyanophyceae</taxon>
        <taxon>Synechococcales</taxon>
        <taxon>Prochlorococcaceae</taxon>
        <taxon>Parasynechococcus</taxon>
        <taxon>Parasynechococcus marenigrum</taxon>
    </lineage>
</organism>
<dbReference type="HOGENOM" id="CLU_091691_0_0_3"/>